<dbReference type="InterPro" id="IPR000719">
    <property type="entry name" value="Prot_kinase_dom"/>
</dbReference>
<feature type="domain" description="Protein kinase" evidence="11">
    <location>
        <begin position="141"/>
        <end position="802"/>
    </location>
</feature>
<dbReference type="HOGENOM" id="CLU_000288_81_9_1"/>
<dbReference type="AlphaFoldDB" id="K3WGJ7"/>
<keyword evidence="4 9" id="KW-0547">Nucleotide-binding</keyword>
<feature type="compositionally biased region" description="Basic residues" evidence="10">
    <location>
        <begin position="22"/>
        <end position="33"/>
    </location>
</feature>
<evidence type="ECO:0000256" key="9">
    <source>
        <dbReference type="PROSITE-ProRule" id="PRU10141"/>
    </source>
</evidence>
<sequence length="820" mass="91410">MTAPSSSSAPALVGGGGDGAKTTKKKRSKRAGKNKANTAVADAGDREEVESDEQLARQKPALPDSVDGWSARSVAADGSSPRSSLDQVNGDDDSDVGNDVDGENGDDIDYFSSESDEEEGNSYKPGGYHPVQVGQVYKSRFQVLEKLGWGHFSTVWKCLDKETGEIVAMKVQKSARHYTEAAQDEIELLECTVKAAKQENILDAIKVVRLVDSFKHVGPHGTHICMVFEMLGDNLLTLIKYYNYRGIPMPLVKLLTKDILEALAFLHSKCRIIHTDLKPENVLLSHRIPQLPKLQRAEYIKFSQKHQQQQQTNAGTSESLSREEKKKLKKKQQKKKKKMNKNGADGATAAAGEDGQDGGDALNETMAKLEIAPKQDTILLSNFCIESDSDGAQEGAKTITGSNAHSSNSSQRSAAKNGGDGDEEDEWIDLLPEFAARVMVLLPEGKVTGSRKKEIEFTMTIPAQHLPEGVGSDDAEIRTSFSFRYLDRVNESVTTAIHDNLSPAFQSSVSEPPATRKNLKLWKIEFDARYLVAVLEYLEQRIDGLSFLTVPATSDYSYPGFFLPRPRSQQTDQTVVPPAPATPSKGADHDGIIIQGFPLSLFAANAGKSFVVHSLQNRLTRWCDKLRELSASQSFDVMQLRAKVCDLGNACWTHKHFTDDIQTRQYRSPEVILGKRYDTSADMWSMACFIFELLTGDLLFDPKSGRNFNRDEDHLAQMIELLGRMPKAFTGCARGTKEFFNRKGELKRIRNLKFWELQEVLMEKYRFSRRDAKSLASFLEPMLRYDPAKRATAEESLQHPWLLSSDDYDAYYGTGDERDE</sequence>
<dbReference type="GO" id="GO:0050684">
    <property type="term" value="P:regulation of mRNA processing"/>
    <property type="evidence" value="ECO:0007669"/>
    <property type="project" value="TreeGrafter"/>
</dbReference>
<comment type="catalytic activity">
    <reaction evidence="7">
        <text>L-threonyl-[protein] + ATP = O-phospho-L-threonyl-[protein] + ADP + H(+)</text>
        <dbReference type="Rhea" id="RHEA:46608"/>
        <dbReference type="Rhea" id="RHEA-COMP:11060"/>
        <dbReference type="Rhea" id="RHEA-COMP:11605"/>
        <dbReference type="ChEBI" id="CHEBI:15378"/>
        <dbReference type="ChEBI" id="CHEBI:30013"/>
        <dbReference type="ChEBI" id="CHEBI:30616"/>
        <dbReference type="ChEBI" id="CHEBI:61977"/>
        <dbReference type="ChEBI" id="CHEBI:456216"/>
        <dbReference type="EC" id="2.7.11.1"/>
    </reaction>
</comment>
<feature type="compositionally biased region" description="Low complexity" evidence="10">
    <location>
        <begin position="402"/>
        <end position="417"/>
    </location>
</feature>
<dbReference type="GO" id="GO:0005524">
    <property type="term" value="F:ATP binding"/>
    <property type="evidence" value="ECO:0007669"/>
    <property type="project" value="UniProtKB-UniRule"/>
</dbReference>
<dbReference type="EMBL" id="GL376567">
    <property type="status" value="NOT_ANNOTATED_CDS"/>
    <property type="molecule type" value="Genomic_DNA"/>
</dbReference>
<dbReference type="EC" id="2.7.11.1" evidence="1"/>
<dbReference type="InterPro" id="IPR008271">
    <property type="entry name" value="Ser/Thr_kinase_AS"/>
</dbReference>
<feature type="region of interest" description="Disordered" evidence="10">
    <location>
        <begin position="390"/>
        <end position="425"/>
    </location>
</feature>
<keyword evidence="5" id="KW-0418">Kinase</keyword>
<reference evidence="12" key="3">
    <citation type="submission" date="2015-02" db="UniProtKB">
        <authorList>
            <consortium name="EnsemblProtists"/>
        </authorList>
    </citation>
    <scope>IDENTIFICATION</scope>
    <source>
        <strain evidence="12">DAOM BR144</strain>
    </source>
</reference>
<dbReference type="PANTHER" id="PTHR47634:SF9">
    <property type="entry name" value="PROTEIN KINASE DOMAIN-CONTAINING PROTEIN-RELATED"/>
    <property type="match status" value="1"/>
</dbReference>
<dbReference type="eggNOG" id="KOG1290">
    <property type="taxonomic scope" value="Eukaryota"/>
</dbReference>
<dbReference type="SMART" id="SM00220">
    <property type="entry name" value="S_TKc"/>
    <property type="match status" value="1"/>
</dbReference>
<evidence type="ECO:0000256" key="7">
    <source>
        <dbReference type="ARBA" id="ARBA00047899"/>
    </source>
</evidence>
<reference evidence="13" key="2">
    <citation type="submission" date="2010-04" db="EMBL/GenBank/DDBJ databases">
        <authorList>
            <person name="Buell R."/>
            <person name="Hamilton J."/>
            <person name="Hostetler J."/>
        </authorList>
    </citation>
    <scope>NUCLEOTIDE SEQUENCE [LARGE SCALE GENOMIC DNA]</scope>
    <source>
        <strain evidence="13">DAOM:BR144</strain>
    </source>
</reference>
<accession>K3WGJ7</accession>
<feature type="compositionally biased region" description="Basic residues" evidence="10">
    <location>
        <begin position="327"/>
        <end position="340"/>
    </location>
</feature>
<evidence type="ECO:0000256" key="1">
    <source>
        <dbReference type="ARBA" id="ARBA00012513"/>
    </source>
</evidence>
<feature type="region of interest" description="Disordered" evidence="10">
    <location>
        <begin position="302"/>
        <end position="361"/>
    </location>
</feature>
<dbReference type="PROSITE" id="PS00108">
    <property type="entry name" value="PROTEIN_KINASE_ST"/>
    <property type="match status" value="1"/>
</dbReference>
<evidence type="ECO:0000259" key="11">
    <source>
        <dbReference type="PROSITE" id="PS50011"/>
    </source>
</evidence>
<evidence type="ECO:0000256" key="3">
    <source>
        <dbReference type="ARBA" id="ARBA00022679"/>
    </source>
</evidence>
<dbReference type="InterPro" id="IPR011009">
    <property type="entry name" value="Kinase-like_dom_sf"/>
</dbReference>
<dbReference type="PANTHER" id="PTHR47634">
    <property type="entry name" value="PROTEIN KINASE DOMAIN-CONTAINING PROTEIN-RELATED"/>
    <property type="match status" value="1"/>
</dbReference>
<evidence type="ECO:0000256" key="6">
    <source>
        <dbReference type="ARBA" id="ARBA00022840"/>
    </source>
</evidence>
<dbReference type="Proteomes" id="UP000019132">
    <property type="component" value="Unassembled WGS sequence"/>
</dbReference>
<dbReference type="PROSITE" id="PS00107">
    <property type="entry name" value="PROTEIN_KINASE_ATP"/>
    <property type="match status" value="1"/>
</dbReference>
<keyword evidence="3" id="KW-0808">Transferase</keyword>
<dbReference type="InterPro" id="IPR051334">
    <property type="entry name" value="SRPK"/>
</dbReference>
<name>K3WGJ7_GLOUD</name>
<dbReference type="PROSITE" id="PS50011">
    <property type="entry name" value="PROTEIN_KINASE_DOM"/>
    <property type="match status" value="1"/>
</dbReference>
<feature type="region of interest" description="Disordered" evidence="10">
    <location>
        <begin position="1"/>
        <end position="128"/>
    </location>
</feature>
<evidence type="ECO:0000313" key="13">
    <source>
        <dbReference type="Proteomes" id="UP000019132"/>
    </source>
</evidence>
<reference evidence="13" key="1">
    <citation type="journal article" date="2010" name="Genome Biol.">
        <title>Genome sequence of the necrotrophic plant pathogen Pythium ultimum reveals original pathogenicity mechanisms and effector repertoire.</title>
        <authorList>
            <person name="Levesque C.A."/>
            <person name="Brouwer H."/>
            <person name="Cano L."/>
            <person name="Hamilton J.P."/>
            <person name="Holt C."/>
            <person name="Huitema E."/>
            <person name="Raffaele S."/>
            <person name="Robideau G.P."/>
            <person name="Thines M."/>
            <person name="Win J."/>
            <person name="Zerillo M.M."/>
            <person name="Beakes G.W."/>
            <person name="Boore J.L."/>
            <person name="Busam D."/>
            <person name="Dumas B."/>
            <person name="Ferriera S."/>
            <person name="Fuerstenberg S.I."/>
            <person name="Gachon C.M."/>
            <person name="Gaulin E."/>
            <person name="Govers F."/>
            <person name="Grenville-Briggs L."/>
            <person name="Horner N."/>
            <person name="Hostetler J."/>
            <person name="Jiang R.H."/>
            <person name="Johnson J."/>
            <person name="Krajaejun T."/>
            <person name="Lin H."/>
            <person name="Meijer H.J."/>
            <person name="Moore B."/>
            <person name="Morris P."/>
            <person name="Phuntmart V."/>
            <person name="Puiu D."/>
            <person name="Shetty J."/>
            <person name="Stajich J.E."/>
            <person name="Tripathy S."/>
            <person name="Wawra S."/>
            <person name="van West P."/>
            <person name="Whitty B.R."/>
            <person name="Coutinho P.M."/>
            <person name="Henrissat B."/>
            <person name="Martin F."/>
            <person name="Thomas P.D."/>
            <person name="Tyler B.M."/>
            <person name="De Vries R.P."/>
            <person name="Kamoun S."/>
            <person name="Yandell M."/>
            <person name="Tisserat N."/>
            <person name="Buell C.R."/>
        </authorList>
    </citation>
    <scope>NUCLEOTIDE SEQUENCE</scope>
    <source>
        <strain evidence="13">DAOM:BR144</strain>
    </source>
</reference>
<dbReference type="Gene3D" id="1.10.510.10">
    <property type="entry name" value="Transferase(Phosphotransferase) domain 1"/>
    <property type="match status" value="2"/>
</dbReference>
<protein>
    <recommendedName>
        <fullName evidence="1">non-specific serine/threonine protein kinase</fullName>
        <ecNumber evidence="1">2.7.11.1</ecNumber>
    </recommendedName>
</protein>
<dbReference type="Pfam" id="PF00069">
    <property type="entry name" value="Pkinase"/>
    <property type="match status" value="2"/>
</dbReference>
<dbReference type="FunFam" id="1.10.510.10:FF:000339">
    <property type="entry name" value="Serine/threonine-protein kinase SRPK-like protein"/>
    <property type="match status" value="1"/>
</dbReference>
<dbReference type="SUPFAM" id="SSF56112">
    <property type="entry name" value="Protein kinase-like (PK-like)"/>
    <property type="match status" value="1"/>
</dbReference>
<dbReference type="EnsemblProtists" id="PYU1_T004088">
    <property type="protein sequence ID" value="PYU1_T004088"/>
    <property type="gene ID" value="PYU1_G004078"/>
</dbReference>
<dbReference type="GO" id="GO:0004674">
    <property type="term" value="F:protein serine/threonine kinase activity"/>
    <property type="evidence" value="ECO:0007669"/>
    <property type="project" value="UniProtKB-KW"/>
</dbReference>
<feature type="compositionally biased region" description="Acidic residues" evidence="10">
    <location>
        <begin position="89"/>
        <end position="120"/>
    </location>
</feature>
<keyword evidence="2" id="KW-0723">Serine/threonine-protein kinase</keyword>
<dbReference type="STRING" id="431595.K3WGJ7"/>
<evidence type="ECO:0000256" key="4">
    <source>
        <dbReference type="ARBA" id="ARBA00022741"/>
    </source>
</evidence>
<dbReference type="VEuPathDB" id="FungiDB:PYU1_G004078"/>
<keyword evidence="13" id="KW-1185">Reference proteome</keyword>
<feature type="compositionally biased region" description="Low complexity" evidence="10">
    <location>
        <begin position="343"/>
        <end position="353"/>
    </location>
</feature>
<evidence type="ECO:0000256" key="5">
    <source>
        <dbReference type="ARBA" id="ARBA00022777"/>
    </source>
</evidence>
<proteinExistence type="predicted"/>
<dbReference type="FunFam" id="3.30.200.20:FF:000770">
    <property type="entry name" value="SRSF protein kinase 2"/>
    <property type="match status" value="1"/>
</dbReference>
<dbReference type="GO" id="GO:0000245">
    <property type="term" value="P:spliceosomal complex assembly"/>
    <property type="evidence" value="ECO:0007669"/>
    <property type="project" value="TreeGrafter"/>
</dbReference>
<evidence type="ECO:0000313" key="12">
    <source>
        <dbReference type="EnsemblProtists" id="PYU1_T004088"/>
    </source>
</evidence>
<dbReference type="Gene3D" id="3.30.200.20">
    <property type="entry name" value="Phosphorylase Kinase, domain 1"/>
    <property type="match status" value="1"/>
</dbReference>
<evidence type="ECO:0000256" key="8">
    <source>
        <dbReference type="ARBA" id="ARBA00048679"/>
    </source>
</evidence>
<dbReference type="FunCoup" id="K3WGJ7">
    <property type="interactions" value="136"/>
</dbReference>
<dbReference type="InterPro" id="IPR017441">
    <property type="entry name" value="Protein_kinase_ATP_BS"/>
</dbReference>
<evidence type="ECO:0000256" key="10">
    <source>
        <dbReference type="SAM" id="MobiDB-lite"/>
    </source>
</evidence>
<feature type="binding site" evidence="9">
    <location>
        <position position="170"/>
    </location>
    <ligand>
        <name>ATP</name>
        <dbReference type="ChEBI" id="CHEBI:30616"/>
    </ligand>
</feature>
<keyword evidence="6 9" id="KW-0067">ATP-binding</keyword>
<dbReference type="OMA" id="LWRLEFD"/>
<dbReference type="InParanoid" id="K3WGJ7"/>
<comment type="catalytic activity">
    <reaction evidence="8">
        <text>L-seryl-[protein] + ATP = O-phospho-L-seryl-[protein] + ADP + H(+)</text>
        <dbReference type="Rhea" id="RHEA:17989"/>
        <dbReference type="Rhea" id="RHEA-COMP:9863"/>
        <dbReference type="Rhea" id="RHEA-COMP:11604"/>
        <dbReference type="ChEBI" id="CHEBI:15378"/>
        <dbReference type="ChEBI" id="CHEBI:29999"/>
        <dbReference type="ChEBI" id="CHEBI:30616"/>
        <dbReference type="ChEBI" id="CHEBI:83421"/>
        <dbReference type="ChEBI" id="CHEBI:456216"/>
        <dbReference type="EC" id="2.7.11.1"/>
    </reaction>
</comment>
<organism evidence="12 13">
    <name type="scientific">Globisporangium ultimum (strain ATCC 200006 / CBS 805.95 / DAOM BR144)</name>
    <name type="common">Pythium ultimum</name>
    <dbReference type="NCBI Taxonomy" id="431595"/>
    <lineage>
        <taxon>Eukaryota</taxon>
        <taxon>Sar</taxon>
        <taxon>Stramenopiles</taxon>
        <taxon>Oomycota</taxon>
        <taxon>Peronosporomycetes</taxon>
        <taxon>Pythiales</taxon>
        <taxon>Pythiaceae</taxon>
        <taxon>Globisporangium</taxon>
    </lineage>
</organism>
<feature type="region of interest" description="Disordered" evidence="10">
    <location>
        <begin position="567"/>
        <end position="587"/>
    </location>
</feature>
<evidence type="ECO:0000256" key="2">
    <source>
        <dbReference type="ARBA" id="ARBA00022527"/>
    </source>
</evidence>